<dbReference type="Gene3D" id="3.10.180.10">
    <property type="entry name" value="2,3-Dihydroxybiphenyl 1,2-Dioxygenase, domain 1"/>
    <property type="match status" value="1"/>
</dbReference>
<dbReference type="Proteomes" id="UP000076038">
    <property type="component" value="Chromosome"/>
</dbReference>
<reference evidence="3" key="2">
    <citation type="submission" date="2016-04" db="EMBL/GenBank/DDBJ databases">
        <title>Complete Genome and Plasmid Sequences for Rhodococcus fascians D188 and Draft Sequences for Rhodococcus spp. Isolates PBTS 1 and PBTS 2.</title>
        <authorList>
            <person name="Stamer R."/>
            <person name="Vereecke D."/>
            <person name="Zhang Y."/>
            <person name="Schilkey F."/>
            <person name="Devitt N."/>
            <person name="Randall J."/>
        </authorList>
    </citation>
    <scope>NUCLEOTIDE SEQUENCE [LARGE SCALE GENOMIC DNA]</scope>
    <source>
        <strain evidence="3">PBTS2</strain>
    </source>
</reference>
<dbReference type="SUPFAM" id="SSF54593">
    <property type="entry name" value="Glyoxalase/Bleomycin resistance protein/Dihydroxybiphenyl dioxygenase"/>
    <property type="match status" value="1"/>
</dbReference>
<dbReference type="InterPro" id="IPR041581">
    <property type="entry name" value="Glyoxalase_6"/>
</dbReference>
<evidence type="ECO:0000313" key="3">
    <source>
        <dbReference type="Proteomes" id="UP000076038"/>
    </source>
</evidence>
<keyword evidence="3" id="KW-1185">Reference proteome</keyword>
<dbReference type="PROSITE" id="PS51819">
    <property type="entry name" value="VOC"/>
    <property type="match status" value="1"/>
</dbReference>
<dbReference type="PANTHER" id="PTHR35908">
    <property type="entry name" value="HYPOTHETICAL FUSION PROTEIN"/>
    <property type="match status" value="1"/>
</dbReference>
<sequence>MFALMACRISELVLEGRDPEALATFWCEVLDFVVLDREGDGSVEIGARDGFGGSQPTIIFIPSENPEKAKPRLHIDVSATDRDQDAELERLLTLGARRVEIGQTGQESWHVLADPEGNEFCLLRTRLSPV</sequence>
<dbReference type="EMBL" id="CP015220">
    <property type="protein sequence ID" value="AMY23387.1"/>
    <property type="molecule type" value="Genomic_DNA"/>
</dbReference>
<feature type="domain" description="VOC" evidence="1">
    <location>
        <begin position="8"/>
        <end position="125"/>
    </location>
</feature>
<reference evidence="2 3" key="1">
    <citation type="journal article" date="2016" name="Genome Announc.">
        <title>Complete Genome and Plasmid Sequences for Rhodococcus fascians D188 and Draft Sequences for Rhodococcus Isolates PBTS 1 and PBTS 2.</title>
        <authorList>
            <person name="Stamler R.A."/>
            <person name="Vereecke D."/>
            <person name="Zhang Y."/>
            <person name="Schilkey F."/>
            <person name="Devitt N."/>
            <person name="Randall J.J."/>
        </authorList>
    </citation>
    <scope>NUCLEOTIDE SEQUENCE [LARGE SCALE GENOMIC DNA]</scope>
    <source>
        <strain evidence="2 3">PBTS2</strain>
    </source>
</reference>
<dbReference type="Pfam" id="PF18029">
    <property type="entry name" value="Glyoxalase_6"/>
    <property type="match status" value="1"/>
</dbReference>
<organism evidence="2 3">
    <name type="scientific">Rhodococcoides fascians</name>
    <name type="common">Rhodococcus fascians</name>
    <dbReference type="NCBI Taxonomy" id="1828"/>
    <lineage>
        <taxon>Bacteria</taxon>
        <taxon>Bacillati</taxon>
        <taxon>Actinomycetota</taxon>
        <taxon>Actinomycetes</taxon>
        <taxon>Mycobacteriales</taxon>
        <taxon>Nocardiaceae</taxon>
        <taxon>Rhodococcoides</taxon>
    </lineage>
</organism>
<dbReference type="PATRIC" id="fig|1653479.3.peg.2107"/>
<evidence type="ECO:0000259" key="1">
    <source>
        <dbReference type="PROSITE" id="PS51819"/>
    </source>
</evidence>
<name>A0A143QLY2_RHOFA</name>
<proteinExistence type="predicted"/>
<accession>A0A143QLY2</accession>
<protein>
    <recommendedName>
        <fullName evidence="1">VOC domain-containing protein</fullName>
    </recommendedName>
</protein>
<dbReference type="InterPro" id="IPR029068">
    <property type="entry name" value="Glyas_Bleomycin-R_OHBP_Dase"/>
</dbReference>
<dbReference type="AlphaFoldDB" id="A0A143QLY2"/>
<dbReference type="KEGG" id="rhs:A3Q41_02085"/>
<dbReference type="PANTHER" id="PTHR35908:SF1">
    <property type="entry name" value="CONSERVED PROTEIN"/>
    <property type="match status" value="1"/>
</dbReference>
<evidence type="ECO:0000313" key="2">
    <source>
        <dbReference type="EMBL" id="AMY23387.1"/>
    </source>
</evidence>
<dbReference type="CDD" id="cd06587">
    <property type="entry name" value="VOC"/>
    <property type="match status" value="1"/>
</dbReference>
<gene>
    <name evidence="2" type="ORF">A3Q41_02085</name>
</gene>
<dbReference type="InterPro" id="IPR037523">
    <property type="entry name" value="VOC_core"/>
</dbReference>